<keyword evidence="2" id="KW-1185">Reference proteome</keyword>
<evidence type="ECO:0000313" key="2">
    <source>
        <dbReference type="Proteomes" id="UP000320055"/>
    </source>
</evidence>
<evidence type="ECO:0000313" key="1">
    <source>
        <dbReference type="EMBL" id="VEP14031.1"/>
    </source>
</evidence>
<accession>A0A563VRJ5</accession>
<dbReference type="Proteomes" id="UP000320055">
    <property type="component" value="Unassembled WGS sequence"/>
</dbReference>
<evidence type="ECO:0008006" key="3">
    <source>
        <dbReference type="Google" id="ProtNLM"/>
    </source>
</evidence>
<dbReference type="EMBL" id="CAACVJ010000150">
    <property type="protein sequence ID" value="VEP14031.1"/>
    <property type="molecule type" value="Genomic_DNA"/>
</dbReference>
<protein>
    <recommendedName>
        <fullName evidence="3">Transposase</fullName>
    </recommendedName>
</protein>
<proteinExistence type="predicted"/>
<organism evidence="1 2">
    <name type="scientific">Hyella patelloides LEGE 07179</name>
    <dbReference type="NCBI Taxonomy" id="945734"/>
    <lineage>
        <taxon>Bacteria</taxon>
        <taxon>Bacillati</taxon>
        <taxon>Cyanobacteriota</taxon>
        <taxon>Cyanophyceae</taxon>
        <taxon>Pleurocapsales</taxon>
        <taxon>Hyellaceae</taxon>
        <taxon>Hyella</taxon>
    </lineage>
</organism>
<dbReference type="AlphaFoldDB" id="A0A563VRJ5"/>
<gene>
    <name evidence="1" type="ORF">H1P_2330004</name>
</gene>
<name>A0A563VRJ5_9CYAN</name>
<sequence length="52" mass="6014">MPPCFEKWCAKFDDLWQNQGQKKGFRYYLAGLLGESKRKNIAQMTDNIIGSS</sequence>
<reference evidence="1 2" key="1">
    <citation type="submission" date="2019-01" db="EMBL/GenBank/DDBJ databases">
        <authorList>
            <person name="Brito A."/>
        </authorList>
    </citation>
    <scope>NUCLEOTIDE SEQUENCE [LARGE SCALE GENOMIC DNA]</scope>
    <source>
        <strain evidence="1">1</strain>
    </source>
</reference>